<protein>
    <submittedName>
        <fullName evidence="1">Uncharacterized protein</fullName>
    </submittedName>
</protein>
<name>A0A654TZI3_MYCTX</name>
<accession>A0A654TZI3</accession>
<dbReference type="Proteomes" id="UP000039217">
    <property type="component" value="Unassembled WGS sequence"/>
</dbReference>
<evidence type="ECO:0000313" key="4">
    <source>
        <dbReference type="Proteomes" id="UP000039021"/>
    </source>
</evidence>
<proteinExistence type="predicted"/>
<dbReference type="EMBL" id="CQQC01000793">
    <property type="protein sequence ID" value="CNV41637.1"/>
    <property type="molecule type" value="Genomic_DNA"/>
</dbReference>
<evidence type="ECO:0000313" key="3">
    <source>
        <dbReference type="EMBL" id="COZ36408.1"/>
    </source>
</evidence>
<dbReference type="EMBL" id="CSBK01001977">
    <property type="protein sequence ID" value="COZ36408.1"/>
    <property type="molecule type" value="Genomic_DNA"/>
</dbReference>
<sequence>MGTSTSAWGTLLVMSILDSIGIANAAVLPVPVCASPTTSEPAINAGIVAAWIAVGDS</sequence>
<evidence type="ECO:0000313" key="1">
    <source>
        <dbReference type="EMBL" id="CFR74840.1"/>
    </source>
</evidence>
<evidence type="ECO:0000313" key="5">
    <source>
        <dbReference type="Proteomes" id="UP000039217"/>
    </source>
</evidence>
<reference evidence="3" key="2">
    <citation type="submission" date="2015-03" db="EMBL/GenBank/DDBJ databases">
        <authorList>
            <consortium name="Pathogen Informatics"/>
            <person name="Murphy D."/>
        </authorList>
    </citation>
    <scope>NUCLEOTIDE SEQUENCE</scope>
    <source>
        <strain evidence="3">N09902308</strain>
    </source>
</reference>
<dbReference type="Proteomes" id="UP000046680">
    <property type="component" value="Unassembled WGS sequence"/>
</dbReference>
<evidence type="ECO:0000313" key="2">
    <source>
        <dbReference type="EMBL" id="CNV41637.1"/>
    </source>
</evidence>
<gene>
    <name evidence="1" type="ORF">ERS007657_01311</name>
    <name evidence="2" type="ORF">ERS007661_02321</name>
    <name evidence="3" type="ORF">ERS007739_03668</name>
</gene>
<organism evidence="1 6">
    <name type="scientific">Mycobacterium tuberculosis</name>
    <dbReference type="NCBI Taxonomy" id="1773"/>
    <lineage>
        <taxon>Bacteria</taxon>
        <taxon>Bacillati</taxon>
        <taxon>Actinomycetota</taxon>
        <taxon>Actinomycetes</taxon>
        <taxon>Mycobacteriales</taxon>
        <taxon>Mycobacteriaceae</taxon>
        <taxon>Mycobacterium</taxon>
        <taxon>Mycobacterium tuberculosis complex</taxon>
    </lineage>
</organism>
<reference evidence="4 5" key="1">
    <citation type="submission" date="2015-03" db="EMBL/GenBank/DDBJ databases">
        <authorList>
            <consortium name="Pathogen Informatics"/>
        </authorList>
    </citation>
    <scope>NUCLEOTIDE SEQUENCE [LARGE SCALE GENOMIC DNA]</scope>
    <source>
        <strain evidence="1 6">C09601061</strain>
        <strain evidence="2 5">D00501624</strain>
        <strain evidence="4">N09902308</strain>
    </source>
</reference>
<evidence type="ECO:0000313" key="6">
    <source>
        <dbReference type="Proteomes" id="UP000046680"/>
    </source>
</evidence>
<dbReference type="Proteomes" id="UP000039021">
    <property type="component" value="Unassembled WGS sequence"/>
</dbReference>
<dbReference type="EMBL" id="CGCX01000390">
    <property type="protein sequence ID" value="CFR74840.1"/>
    <property type="molecule type" value="Genomic_DNA"/>
</dbReference>
<dbReference type="AlphaFoldDB" id="A0A654TZI3"/>